<organism evidence="1 2">
    <name type="scientific">Actinomadura darangshiensis</name>
    <dbReference type="NCBI Taxonomy" id="705336"/>
    <lineage>
        <taxon>Bacteria</taxon>
        <taxon>Bacillati</taxon>
        <taxon>Actinomycetota</taxon>
        <taxon>Actinomycetes</taxon>
        <taxon>Streptosporangiales</taxon>
        <taxon>Thermomonosporaceae</taxon>
        <taxon>Actinomadura</taxon>
    </lineage>
</organism>
<evidence type="ECO:0000313" key="1">
    <source>
        <dbReference type="EMBL" id="TDD58055.1"/>
    </source>
</evidence>
<evidence type="ECO:0000313" key="2">
    <source>
        <dbReference type="Proteomes" id="UP000295578"/>
    </source>
</evidence>
<gene>
    <name evidence="1" type="ORF">E1293_47185</name>
</gene>
<keyword evidence="2" id="KW-1185">Reference proteome</keyword>
<name>A0A4R4ZHY9_9ACTN</name>
<dbReference type="RefSeq" id="WP_132206695.1">
    <property type="nucleotide sequence ID" value="NZ_SMKY01000655.1"/>
</dbReference>
<dbReference type="Proteomes" id="UP000295578">
    <property type="component" value="Unassembled WGS sequence"/>
</dbReference>
<dbReference type="AlphaFoldDB" id="A0A4R4ZHY9"/>
<protein>
    <submittedName>
        <fullName evidence="1">Uncharacterized protein</fullName>
    </submittedName>
</protein>
<reference evidence="1 2" key="1">
    <citation type="submission" date="2019-03" db="EMBL/GenBank/DDBJ databases">
        <title>Draft genome sequences of novel Actinobacteria.</title>
        <authorList>
            <person name="Sahin N."/>
            <person name="Ay H."/>
            <person name="Saygin H."/>
        </authorList>
    </citation>
    <scope>NUCLEOTIDE SEQUENCE [LARGE SCALE GENOMIC DNA]</scope>
    <source>
        <strain evidence="1 2">DSM 45941</strain>
    </source>
</reference>
<comment type="caution">
    <text evidence="1">The sequence shown here is derived from an EMBL/GenBank/DDBJ whole genome shotgun (WGS) entry which is preliminary data.</text>
</comment>
<sequence>MARGDPAKKEAEPIKALAFNTLLSSQETDTHRAGFAFTFPAPGRLALLYRFRPACQFPGFSDTPFQCRFRGTFGAVELFHQIRPDCQTRTFSDPPQHNRHG</sequence>
<accession>A0A4R4ZHY9</accession>
<proteinExistence type="predicted"/>
<dbReference type="EMBL" id="SMKY01000655">
    <property type="protein sequence ID" value="TDD58055.1"/>
    <property type="molecule type" value="Genomic_DNA"/>
</dbReference>